<dbReference type="EMBL" id="BLBC01000011">
    <property type="protein sequence ID" value="GET46502.1"/>
    <property type="molecule type" value="Genomic_DNA"/>
</dbReference>
<name>A0A5M4BB08_9FLAO</name>
<evidence type="ECO:0008006" key="3">
    <source>
        <dbReference type="Google" id="ProtNLM"/>
    </source>
</evidence>
<dbReference type="OrthoDB" id="881590at2"/>
<proteinExistence type="predicted"/>
<keyword evidence="2" id="KW-1185">Reference proteome</keyword>
<organism evidence="1 2">
    <name type="scientific">Capnocytophaga felis</name>
    <dbReference type="NCBI Taxonomy" id="2267611"/>
    <lineage>
        <taxon>Bacteria</taxon>
        <taxon>Pseudomonadati</taxon>
        <taxon>Bacteroidota</taxon>
        <taxon>Flavobacteriia</taxon>
        <taxon>Flavobacteriales</taxon>
        <taxon>Flavobacteriaceae</taxon>
        <taxon>Capnocytophaga</taxon>
    </lineage>
</organism>
<comment type="caution">
    <text evidence="1">The sequence shown here is derived from an EMBL/GenBank/DDBJ whole genome shotgun (WGS) entry which is preliminary data.</text>
</comment>
<sequence length="137" mass="15402">MYLEITELKTHAYAHELQAIIQGDETIALASIDTAIEFAKSKLMKAYDVEAIFSTTGSDRNPLLLKIVKDIAVWELIGLANPSVDYADKKYRYEQAVDWLTAVYKGMPANLPVKIEADKSNSKSFSLHSNPKRANYF</sequence>
<evidence type="ECO:0000313" key="1">
    <source>
        <dbReference type="EMBL" id="GET46502.1"/>
    </source>
</evidence>
<gene>
    <name evidence="1" type="ORF">RCZ01_18040</name>
</gene>
<reference evidence="2" key="1">
    <citation type="journal article" date="2020" name="Int. J. Syst. Evol. Microbiol.">
        <title>Capnocytophaga felis sp. nov. isolated from the feline oral cavity.</title>
        <authorList>
            <person name="Suzuki M."/>
            <person name="Umeda K."/>
            <person name="Kimura M."/>
            <person name="Imaoka K."/>
            <person name="Morikawa S."/>
            <person name="Maeda K."/>
        </authorList>
    </citation>
    <scope>NUCLEOTIDE SEQUENCE [LARGE SCALE GENOMIC DNA]</scope>
    <source>
        <strain evidence="2">KC07070</strain>
    </source>
</reference>
<dbReference type="AlphaFoldDB" id="A0A5M4BB08"/>
<accession>A0A5M4BB08</accession>
<evidence type="ECO:0000313" key="2">
    <source>
        <dbReference type="Proteomes" id="UP000398217"/>
    </source>
</evidence>
<dbReference type="RefSeq" id="WP_155285129.1">
    <property type="nucleotide sequence ID" value="NZ_BLBC01000011.1"/>
</dbReference>
<dbReference type="Proteomes" id="UP000398217">
    <property type="component" value="Unassembled WGS sequence"/>
</dbReference>
<protein>
    <recommendedName>
        <fullName evidence="3">DUF1320 domain-containing protein</fullName>
    </recommendedName>
</protein>